<evidence type="ECO:0008006" key="3">
    <source>
        <dbReference type="Google" id="ProtNLM"/>
    </source>
</evidence>
<dbReference type="RefSeq" id="WP_394459475.1">
    <property type="nucleotide sequence ID" value="NZ_JBIGHZ010000002.1"/>
</dbReference>
<sequence length="244" mass="26335">MTHMTPHHSPSSGLLPLLYGGGPAVAEQPPHLPLPDLAQRPDSWAHITTLAAQVRAHSPLALLGDFLQSSPADLQALGDPGRAAHWRGVHHVALYLGDYDTDTQWLGFMAALQRQALALGVSVLDSGPSYIAPKRHGTQGWWTSLTLHDGSIIELFSCRLWGAWAAQPPLQRCTLMSHAALGLARRAHVLPTLQGLAATHRELEVVAYTEGDELGHCYGHLLNHRTQRVLELVHAGAAAEVTHG</sequence>
<gene>
    <name evidence="1" type="ORF">ACG0Z6_06005</name>
</gene>
<comment type="caution">
    <text evidence="1">The sequence shown here is derived from an EMBL/GenBank/DDBJ whole genome shotgun (WGS) entry which is preliminary data.</text>
</comment>
<dbReference type="EMBL" id="JBIGHZ010000002">
    <property type="protein sequence ID" value="MFG6447798.1"/>
    <property type="molecule type" value="Genomic_DNA"/>
</dbReference>
<proteinExistence type="predicted"/>
<evidence type="ECO:0000313" key="2">
    <source>
        <dbReference type="Proteomes" id="UP001606099"/>
    </source>
</evidence>
<organism evidence="1 2">
    <name type="scientific">Roseateles rivi</name>
    <dbReference type="NCBI Taxonomy" id="3299028"/>
    <lineage>
        <taxon>Bacteria</taxon>
        <taxon>Pseudomonadati</taxon>
        <taxon>Pseudomonadota</taxon>
        <taxon>Betaproteobacteria</taxon>
        <taxon>Burkholderiales</taxon>
        <taxon>Sphaerotilaceae</taxon>
        <taxon>Roseateles</taxon>
    </lineage>
</organism>
<reference evidence="1 2" key="1">
    <citation type="submission" date="2024-08" db="EMBL/GenBank/DDBJ databases">
        <authorList>
            <person name="Lu H."/>
        </authorList>
    </citation>
    <scope>NUCLEOTIDE SEQUENCE [LARGE SCALE GENOMIC DNA]</scope>
    <source>
        <strain evidence="1 2">BYS180W</strain>
    </source>
</reference>
<protein>
    <recommendedName>
        <fullName evidence="3">VOC domain-containing protein</fullName>
    </recommendedName>
</protein>
<name>A0ABW7FU28_9BURK</name>
<accession>A0ABW7FU28</accession>
<dbReference type="Proteomes" id="UP001606099">
    <property type="component" value="Unassembled WGS sequence"/>
</dbReference>
<keyword evidence="2" id="KW-1185">Reference proteome</keyword>
<evidence type="ECO:0000313" key="1">
    <source>
        <dbReference type="EMBL" id="MFG6447798.1"/>
    </source>
</evidence>